<feature type="transmembrane region" description="Helical" evidence="8">
    <location>
        <begin position="185"/>
        <end position="206"/>
    </location>
</feature>
<comment type="caution">
    <text evidence="9">The sequence shown here is derived from an EMBL/GenBank/DDBJ whole genome shotgun (WGS) entry which is preliminary data.</text>
</comment>
<dbReference type="Pfam" id="PF01925">
    <property type="entry name" value="TauE"/>
    <property type="match status" value="1"/>
</dbReference>
<dbReference type="AlphaFoldDB" id="A0A5C8HS79"/>
<evidence type="ECO:0000256" key="8">
    <source>
        <dbReference type="RuleBase" id="RU363041"/>
    </source>
</evidence>
<dbReference type="InterPro" id="IPR002781">
    <property type="entry name" value="TM_pro_TauE-like"/>
</dbReference>
<keyword evidence="6 8" id="KW-1133">Transmembrane helix</keyword>
<evidence type="ECO:0000256" key="7">
    <source>
        <dbReference type="ARBA" id="ARBA00023136"/>
    </source>
</evidence>
<dbReference type="Proteomes" id="UP000321196">
    <property type="component" value="Unassembled WGS sequence"/>
</dbReference>
<gene>
    <name evidence="9" type="ORF">FVP60_03975</name>
</gene>
<feature type="transmembrane region" description="Helical" evidence="8">
    <location>
        <begin position="243"/>
        <end position="265"/>
    </location>
</feature>
<name>A0A5C8HS79_9MICO</name>
<evidence type="ECO:0000313" key="10">
    <source>
        <dbReference type="Proteomes" id="UP000321196"/>
    </source>
</evidence>
<organism evidence="9 10">
    <name type="scientific">Microbacterium mitrae</name>
    <dbReference type="NCBI Taxonomy" id="664640"/>
    <lineage>
        <taxon>Bacteria</taxon>
        <taxon>Bacillati</taxon>
        <taxon>Actinomycetota</taxon>
        <taxon>Actinomycetes</taxon>
        <taxon>Micrococcales</taxon>
        <taxon>Microbacteriaceae</taxon>
        <taxon>Microbacterium</taxon>
    </lineage>
</organism>
<comment type="similarity">
    <text evidence="2 8">Belongs to the 4-toluene sulfonate uptake permease (TSUP) (TC 2.A.102) family.</text>
</comment>
<feature type="transmembrane region" description="Helical" evidence="8">
    <location>
        <begin position="21"/>
        <end position="41"/>
    </location>
</feature>
<evidence type="ECO:0000256" key="3">
    <source>
        <dbReference type="ARBA" id="ARBA00022448"/>
    </source>
</evidence>
<feature type="transmembrane region" description="Helical" evidence="8">
    <location>
        <begin position="69"/>
        <end position="87"/>
    </location>
</feature>
<evidence type="ECO:0000256" key="2">
    <source>
        <dbReference type="ARBA" id="ARBA00009142"/>
    </source>
</evidence>
<protein>
    <recommendedName>
        <fullName evidence="8">Probable membrane transporter protein</fullName>
    </recommendedName>
</protein>
<feature type="transmembrane region" description="Helical" evidence="8">
    <location>
        <begin position="47"/>
        <end position="64"/>
    </location>
</feature>
<keyword evidence="10" id="KW-1185">Reference proteome</keyword>
<comment type="subcellular location">
    <subcellularLocation>
        <location evidence="1 8">Cell membrane</location>
        <topology evidence="1 8">Multi-pass membrane protein</topology>
    </subcellularLocation>
</comment>
<dbReference type="PANTHER" id="PTHR30269">
    <property type="entry name" value="TRANSMEMBRANE PROTEIN YFCA"/>
    <property type="match status" value="1"/>
</dbReference>
<keyword evidence="7 8" id="KW-0472">Membrane</keyword>
<dbReference type="GO" id="GO:0005886">
    <property type="term" value="C:plasma membrane"/>
    <property type="evidence" value="ECO:0007669"/>
    <property type="project" value="UniProtKB-SubCell"/>
</dbReference>
<evidence type="ECO:0000256" key="1">
    <source>
        <dbReference type="ARBA" id="ARBA00004651"/>
    </source>
</evidence>
<evidence type="ECO:0000313" key="9">
    <source>
        <dbReference type="EMBL" id="TXK06132.1"/>
    </source>
</evidence>
<keyword evidence="4 8" id="KW-1003">Cell membrane</keyword>
<dbReference type="InterPro" id="IPR052017">
    <property type="entry name" value="TSUP"/>
</dbReference>
<evidence type="ECO:0000256" key="5">
    <source>
        <dbReference type="ARBA" id="ARBA00022692"/>
    </source>
</evidence>
<feature type="transmembrane region" description="Helical" evidence="8">
    <location>
        <begin position="119"/>
        <end position="138"/>
    </location>
</feature>
<feature type="transmembrane region" description="Helical" evidence="8">
    <location>
        <begin position="212"/>
        <end position="231"/>
    </location>
</feature>
<reference evidence="9 10" key="1">
    <citation type="submission" date="2019-08" db="EMBL/GenBank/DDBJ databases">
        <authorList>
            <person name="Dong K."/>
        </authorList>
    </citation>
    <scope>NUCLEOTIDE SEQUENCE [LARGE SCALE GENOMIC DNA]</scope>
    <source>
        <strain evidence="9 10">M4-8</strain>
    </source>
</reference>
<dbReference type="PANTHER" id="PTHR30269:SF37">
    <property type="entry name" value="MEMBRANE TRANSPORTER PROTEIN"/>
    <property type="match status" value="1"/>
</dbReference>
<sequence>MADRAPRSPRTPGTLRRFSRHRHAVVTLVIAAAATLIAAIIQRITGLGFVLALFGPMVLIYGAMEGTRIAVLLALAASVSALPFVWREIDWRRVAWLAIPGIAVIPLGALVVRNLNEGWLLVLIALLAFFALTANKISALSRLFVGRTGAIAAGAAAGFMHVTSGLSGPPLAAYAIGDKWGQRSFTATVQAIFAILSATSVISRGLPTSDSGGVVILIIVTVVGIIIGTMLSRFVPPSIARRAMLAIAWAGAFVALVRGVAMLIAG</sequence>
<proteinExistence type="inferred from homology"/>
<evidence type="ECO:0000256" key="6">
    <source>
        <dbReference type="ARBA" id="ARBA00022989"/>
    </source>
</evidence>
<dbReference type="EMBL" id="VRSW01000001">
    <property type="protein sequence ID" value="TXK06132.1"/>
    <property type="molecule type" value="Genomic_DNA"/>
</dbReference>
<evidence type="ECO:0000256" key="4">
    <source>
        <dbReference type="ARBA" id="ARBA00022475"/>
    </source>
</evidence>
<feature type="transmembrane region" description="Helical" evidence="8">
    <location>
        <begin position="93"/>
        <end position="112"/>
    </location>
</feature>
<keyword evidence="3" id="KW-0813">Transport</keyword>
<accession>A0A5C8HS79</accession>
<keyword evidence="5 8" id="KW-0812">Transmembrane</keyword>
<feature type="transmembrane region" description="Helical" evidence="8">
    <location>
        <begin position="150"/>
        <end position="173"/>
    </location>
</feature>
<dbReference type="OrthoDB" id="3872971at2"/>